<keyword evidence="1" id="KW-1133">Transmembrane helix</keyword>
<sequence>MKDTYRNNYIRVRISIYLGTYYIKKFISAGNLVNFISVFISKLYEFRSSPGVESYFTKEELENYLKYITKIQSIKKN</sequence>
<evidence type="ECO:0000256" key="1">
    <source>
        <dbReference type="SAM" id="Phobius"/>
    </source>
</evidence>
<feature type="transmembrane region" description="Helical" evidence="1">
    <location>
        <begin position="21"/>
        <end position="40"/>
    </location>
</feature>
<name>A0A3G5AEP2_9VIRU</name>
<organism evidence="2">
    <name type="scientific">Satyrvirus sp</name>
    <dbReference type="NCBI Taxonomy" id="2487771"/>
    <lineage>
        <taxon>Viruses</taxon>
        <taxon>Varidnaviria</taxon>
        <taxon>Bamfordvirae</taxon>
        <taxon>Nucleocytoviricota</taxon>
        <taxon>Megaviricetes</taxon>
        <taxon>Imitervirales</taxon>
        <taxon>Mimiviridae</taxon>
        <taxon>Megamimivirinae</taxon>
    </lineage>
</organism>
<evidence type="ECO:0000313" key="2">
    <source>
        <dbReference type="EMBL" id="AYV85685.1"/>
    </source>
</evidence>
<accession>A0A3G5AEP2</accession>
<reference evidence="2" key="1">
    <citation type="submission" date="2018-10" db="EMBL/GenBank/DDBJ databases">
        <title>Hidden diversity of soil giant viruses.</title>
        <authorList>
            <person name="Schulz F."/>
            <person name="Alteio L."/>
            <person name="Goudeau D."/>
            <person name="Ryan E.M."/>
            <person name="Malmstrom R.R."/>
            <person name="Blanchard J."/>
            <person name="Woyke T."/>
        </authorList>
    </citation>
    <scope>NUCLEOTIDE SEQUENCE</scope>
    <source>
        <strain evidence="2">SAV1</strain>
    </source>
</reference>
<dbReference type="EMBL" id="MK072466">
    <property type="protein sequence ID" value="AYV85685.1"/>
    <property type="molecule type" value="Genomic_DNA"/>
</dbReference>
<keyword evidence="1" id="KW-0472">Membrane</keyword>
<keyword evidence="1" id="KW-0812">Transmembrane</keyword>
<proteinExistence type="predicted"/>
<gene>
    <name evidence="2" type="ORF">Satyrvirus30_10</name>
</gene>
<protein>
    <submittedName>
        <fullName evidence="2">Uncharacterized protein</fullName>
    </submittedName>
</protein>